<sequence>MRAAGEAVAGLGLWVGALRRPPLACRTSPPQGGRSAASLTAPFFQRLRLAKPIATSNLPLVGEMAGRPEGGAVLEPFASGPHLQPWNPIPRLANGLARSIFFQTANGWKRG</sequence>
<evidence type="ECO:0000313" key="2">
    <source>
        <dbReference type="Proteomes" id="UP000216215"/>
    </source>
</evidence>
<reference evidence="2" key="1">
    <citation type="submission" date="2017-08" db="EMBL/GenBank/DDBJ databases">
        <title>Mesorhizobium wenxinae sp. nov., a novel rhizobial species isolated from root nodules of chickpea (Cicer arietinum L.).</title>
        <authorList>
            <person name="Zhang J."/>
        </authorList>
    </citation>
    <scope>NUCLEOTIDE SEQUENCE [LARGE SCALE GENOMIC DNA]</scope>
    <source>
        <strain evidence="2">USDA 3392</strain>
    </source>
</reference>
<accession>A0AB36RB84</accession>
<gene>
    <name evidence="1" type="ORF">CIT25_12200</name>
</gene>
<dbReference type="EMBL" id="NPKI01000015">
    <property type="protein sequence ID" value="PAQ02148.1"/>
    <property type="molecule type" value="Genomic_DNA"/>
</dbReference>
<comment type="caution">
    <text evidence="1">The sequence shown here is derived from an EMBL/GenBank/DDBJ whole genome shotgun (WGS) entry which is preliminary data.</text>
</comment>
<dbReference type="AlphaFoldDB" id="A0AB36RB84"/>
<organism evidence="1 2">
    <name type="scientific">Mesorhizobium mediterraneum</name>
    <dbReference type="NCBI Taxonomy" id="43617"/>
    <lineage>
        <taxon>Bacteria</taxon>
        <taxon>Pseudomonadati</taxon>
        <taxon>Pseudomonadota</taxon>
        <taxon>Alphaproteobacteria</taxon>
        <taxon>Hyphomicrobiales</taxon>
        <taxon>Phyllobacteriaceae</taxon>
        <taxon>Mesorhizobium</taxon>
    </lineage>
</organism>
<proteinExistence type="predicted"/>
<protein>
    <recommendedName>
        <fullName evidence="3">Propionyl-coenzyme A carboxylase alpha polypeptide</fullName>
    </recommendedName>
</protein>
<dbReference type="Proteomes" id="UP000216215">
    <property type="component" value="Unassembled WGS sequence"/>
</dbReference>
<name>A0AB36RB84_9HYPH</name>
<keyword evidence="2" id="KW-1185">Reference proteome</keyword>
<evidence type="ECO:0008006" key="3">
    <source>
        <dbReference type="Google" id="ProtNLM"/>
    </source>
</evidence>
<evidence type="ECO:0000313" key="1">
    <source>
        <dbReference type="EMBL" id="PAQ02148.1"/>
    </source>
</evidence>